<dbReference type="NCBIfam" id="TIGR00278">
    <property type="entry name" value="membrane protein insertion efficiency factor YidD"/>
    <property type="match status" value="1"/>
</dbReference>
<dbReference type="GO" id="GO:0005886">
    <property type="term" value="C:plasma membrane"/>
    <property type="evidence" value="ECO:0007669"/>
    <property type="project" value="UniProtKB-SubCell"/>
</dbReference>
<keyword evidence="1" id="KW-0472">Membrane</keyword>
<name>V5DEW3_9GAMM</name>
<dbReference type="Pfam" id="PF01809">
    <property type="entry name" value="YidD"/>
    <property type="match status" value="1"/>
</dbReference>
<comment type="caution">
    <text evidence="2">The sequence shown here is derived from an EMBL/GenBank/DDBJ whole genome shotgun (WGS) entry which is preliminary data.</text>
</comment>
<dbReference type="Proteomes" id="UP000017842">
    <property type="component" value="Unassembled WGS sequence"/>
</dbReference>
<dbReference type="AlphaFoldDB" id="V5DEW3"/>
<reference evidence="2 3" key="1">
    <citation type="journal article" date="2013" name="Genome Announc.">
        <title>Draft Genome Sequence of the Methanotrophic Gammaproteobacterium Methyloglobulus morosus DSM 22980 Strain KoM1.</title>
        <authorList>
            <person name="Poehlein A."/>
            <person name="Deutzmann J.S."/>
            <person name="Daniel R."/>
            <person name="Simeonova D.D."/>
        </authorList>
    </citation>
    <scope>NUCLEOTIDE SEQUENCE [LARGE SCALE GENOMIC DNA]</scope>
    <source>
        <strain evidence="2 3">KoM1</strain>
    </source>
</reference>
<protein>
    <recommendedName>
        <fullName evidence="1">Putative membrane protein insertion efficiency factor</fullName>
    </recommendedName>
</protein>
<comment type="subcellular location">
    <subcellularLocation>
        <location evidence="1">Cell membrane</location>
        <topology evidence="1">Peripheral membrane protein</topology>
        <orientation evidence="1">Cytoplasmic side</orientation>
    </subcellularLocation>
</comment>
<dbReference type="STRING" id="1116472.MGMO_223c00070"/>
<keyword evidence="1" id="KW-1003">Cell membrane</keyword>
<keyword evidence="3" id="KW-1185">Reference proteome</keyword>
<comment type="similarity">
    <text evidence="1">Belongs to the UPF0161 family.</text>
</comment>
<accession>V5DEW3</accession>
<dbReference type="HAMAP" id="MF_00386">
    <property type="entry name" value="UPF0161_YidD"/>
    <property type="match status" value="1"/>
</dbReference>
<evidence type="ECO:0000313" key="3">
    <source>
        <dbReference type="Proteomes" id="UP000017842"/>
    </source>
</evidence>
<gene>
    <name evidence="2" type="ORF">MGMO_223c00070</name>
</gene>
<comment type="function">
    <text evidence="1">Could be involved in insertion of integral membrane proteins into the membrane.</text>
</comment>
<sequence length="77" mass="9000">MRYLLIGVIKFYKYFISPLLGNNCRFYPSCSIYAMEAFELHGVFKGFYLSVRRLLKCHPFHEGGIDPVPEKLGHNKK</sequence>
<dbReference type="PANTHER" id="PTHR33383">
    <property type="entry name" value="MEMBRANE PROTEIN INSERTION EFFICIENCY FACTOR-RELATED"/>
    <property type="match status" value="1"/>
</dbReference>
<evidence type="ECO:0000256" key="1">
    <source>
        <dbReference type="HAMAP-Rule" id="MF_00386"/>
    </source>
</evidence>
<dbReference type="PANTHER" id="PTHR33383:SF1">
    <property type="entry name" value="MEMBRANE PROTEIN INSERTION EFFICIENCY FACTOR-RELATED"/>
    <property type="match status" value="1"/>
</dbReference>
<evidence type="ECO:0000313" key="2">
    <source>
        <dbReference type="EMBL" id="ESS65976.1"/>
    </source>
</evidence>
<dbReference type="SMART" id="SM01234">
    <property type="entry name" value="Haemolytic"/>
    <property type="match status" value="1"/>
</dbReference>
<proteinExistence type="inferred from homology"/>
<organism evidence="2 3">
    <name type="scientific">Methyloglobulus morosus KoM1</name>
    <dbReference type="NCBI Taxonomy" id="1116472"/>
    <lineage>
        <taxon>Bacteria</taxon>
        <taxon>Pseudomonadati</taxon>
        <taxon>Pseudomonadota</taxon>
        <taxon>Gammaproteobacteria</taxon>
        <taxon>Methylococcales</taxon>
        <taxon>Methylococcaceae</taxon>
        <taxon>Methyloglobulus</taxon>
    </lineage>
</organism>
<dbReference type="EMBL" id="AYLO01000181">
    <property type="protein sequence ID" value="ESS65976.1"/>
    <property type="molecule type" value="Genomic_DNA"/>
</dbReference>
<dbReference type="RefSeq" id="WP_023496637.1">
    <property type="nucleotide sequence ID" value="NZ_AYLO01000181.1"/>
</dbReference>
<dbReference type="InterPro" id="IPR002696">
    <property type="entry name" value="Membr_insert_effic_factor_YidD"/>
</dbReference>
<dbReference type="eggNOG" id="COG0759">
    <property type="taxonomic scope" value="Bacteria"/>
</dbReference>
<dbReference type="OrthoDB" id="9801753at2"/>
<dbReference type="PATRIC" id="fig|1116472.3.peg.4081"/>